<keyword evidence="2" id="KW-1185">Reference proteome</keyword>
<proteinExistence type="predicted"/>
<comment type="caution">
    <text evidence="1">The sequence shown here is derived from an EMBL/GenBank/DDBJ whole genome shotgun (WGS) entry which is preliminary data.</text>
</comment>
<sequence>MNDLLPPCGRCFTVLQSVLFSLLRPILLLTATEELVQTCCRSPPCITPGFISSGSAAFSCTLAIADKFSSGNDPVHSRPLVGDAYFPWGRIISSQLHRSDWLIFRASRDL</sequence>
<reference evidence="1" key="2">
    <citation type="journal article" date="2020" name="Nat. Commun.">
        <title>Large-scale genome sequencing of mycorrhizal fungi provides insights into the early evolution of symbiotic traits.</title>
        <authorList>
            <person name="Miyauchi S."/>
            <person name="Kiss E."/>
            <person name="Kuo A."/>
            <person name="Drula E."/>
            <person name="Kohler A."/>
            <person name="Sanchez-Garcia M."/>
            <person name="Morin E."/>
            <person name="Andreopoulos B."/>
            <person name="Barry K.W."/>
            <person name="Bonito G."/>
            <person name="Buee M."/>
            <person name="Carver A."/>
            <person name="Chen C."/>
            <person name="Cichocki N."/>
            <person name="Clum A."/>
            <person name="Culley D."/>
            <person name="Crous P.W."/>
            <person name="Fauchery L."/>
            <person name="Girlanda M."/>
            <person name="Hayes R.D."/>
            <person name="Keri Z."/>
            <person name="LaButti K."/>
            <person name="Lipzen A."/>
            <person name="Lombard V."/>
            <person name="Magnuson J."/>
            <person name="Maillard F."/>
            <person name="Murat C."/>
            <person name="Nolan M."/>
            <person name="Ohm R.A."/>
            <person name="Pangilinan J."/>
            <person name="Pereira M.F."/>
            <person name="Perotto S."/>
            <person name="Peter M."/>
            <person name="Pfister S."/>
            <person name="Riley R."/>
            <person name="Sitrit Y."/>
            <person name="Stielow J.B."/>
            <person name="Szollosi G."/>
            <person name="Zifcakova L."/>
            <person name="Stursova M."/>
            <person name="Spatafora J.W."/>
            <person name="Tedersoo L."/>
            <person name="Vaario L.M."/>
            <person name="Yamada A."/>
            <person name="Yan M."/>
            <person name="Wang P."/>
            <person name="Xu J."/>
            <person name="Bruns T."/>
            <person name="Baldrian P."/>
            <person name="Vilgalys R."/>
            <person name="Dunand C."/>
            <person name="Henrissat B."/>
            <person name="Grigoriev I.V."/>
            <person name="Hibbett D."/>
            <person name="Nagy L.G."/>
            <person name="Martin F.M."/>
        </authorList>
    </citation>
    <scope>NUCLEOTIDE SEQUENCE</scope>
    <source>
        <strain evidence="1">P2</strain>
    </source>
</reference>
<evidence type="ECO:0000313" key="2">
    <source>
        <dbReference type="Proteomes" id="UP000886501"/>
    </source>
</evidence>
<dbReference type="Proteomes" id="UP000886501">
    <property type="component" value="Unassembled WGS sequence"/>
</dbReference>
<gene>
    <name evidence="1" type="ORF">BDM02DRAFT_3117335</name>
</gene>
<organism evidence="1 2">
    <name type="scientific">Thelephora ganbajun</name>
    <name type="common">Ganba fungus</name>
    <dbReference type="NCBI Taxonomy" id="370292"/>
    <lineage>
        <taxon>Eukaryota</taxon>
        <taxon>Fungi</taxon>
        <taxon>Dikarya</taxon>
        <taxon>Basidiomycota</taxon>
        <taxon>Agaricomycotina</taxon>
        <taxon>Agaricomycetes</taxon>
        <taxon>Thelephorales</taxon>
        <taxon>Thelephoraceae</taxon>
        <taxon>Thelephora</taxon>
    </lineage>
</organism>
<reference evidence="1" key="1">
    <citation type="submission" date="2019-10" db="EMBL/GenBank/DDBJ databases">
        <authorList>
            <consortium name="DOE Joint Genome Institute"/>
            <person name="Kuo A."/>
            <person name="Miyauchi S."/>
            <person name="Kiss E."/>
            <person name="Drula E."/>
            <person name="Kohler A."/>
            <person name="Sanchez-Garcia M."/>
            <person name="Andreopoulos B."/>
            <person name="Barry K.W."/>
            <person name="Bonito G."/>
            <person name="Buee M."/>
            <person name="Carver A."/>
            <person name="Chen C."/>
            <person name="Cichocki N."/>
            <person name="Clum A."/>
            <person name="Culley D."/>
            <person name="Crous P.W."/>
            <person name="Fauchery L."/>
            <person name="Girlanda M."/>
            <person name="Hayes R."/>
            <person name="Keri Z."/>
            <person name="Labutti K."/>
            <person name="Lipzen A."/>
            <person name="Lombard V."/>
            <person name="Magnuson J."/>
            <person name="Maillard F."/>
            <person name="Morin E."/>
            <person name="Murat C."/>
            <person name="Nolan M."/>
            <person name="Ohm R."/>
            <person name="Pangilinan J."/>
            <person name="Pereira M."/>
            <person name="Perotto S."/>
            <person name="Peter M."/>
            <person name="Riley R."/>
            <person name="Sitrit Y."/>
            <person name="Stielow B."/>
            <person name="Szollosi G."/>
            <person name="Zifcakova L."/>
            <person name="Stursova M."/>
            <person name="Spatafora J.W."/>
            <person name="Tedersoo L."/>
            <person name="Vaario L.-M."/>
            <person name="Yamada A."/>
            <person name="Yan M."/>
            <person name="Wang P."/>
            <person name="Xu J."/>
            <person name="Bruns T."/>
            <person name="Baldrian P."/>
            <person name="Vilgalys R."/>
            <person name="Henrissat B."/>
            <person name="Grigoriev I.V."/>
            <person name="Hibbett D."/>
            <person name="Nagy L.G."/>
            <person name="Martin F.M."/>
        </authorList>
    </citation>
    <scope>NUCLEOTIDE SEQUENCE</scope>
    <source>
        <strain evidence="1">P2</strain>
    </source>
</reference>
<accession>A0ACB6ZC31</accession>
<protein>
    <submittedName>
        <fullName evidence="1">Uncharacterized protein</fullName>
    </submittedName>
</protein>
<evidence type="ECO:0000313" key="1">
    <source>
        <dbReference type="EMBL" id="KAF9647216.1"/>
    </source>
</evidence>
<dbReference type="EMBL" id="MU118038">
    <property type="protein sequence ID" value="KAF9647216.1"/>
    <property type="molecule type" value="Genomic_DNA"/>
</dbReference>
<name>A0ACB6ZC31_THEGA</name>